<dbReference type="EMBL" id="SSMC01000001">
    <property type="protein sequence ID" value="THD69856.1"/>
    <property type="molecule type" value="Genomic_DNA"/>
</dbReference>
<name>A0A4S3M3Y6_9FLAO</name>
<accession>A0A4S3M3Y6</accession>
<comment type="caution">
    <text evidence="4">The sequence shown here is derived from an EMBL/GenBank/DDBJ whole genome shotgun (WGS) entry which is preliminary data.</text>
</comment>
<evidence type="ECO:0000259" key="3">
    <source>
        <dbReference type="PROSITE" id="PS51371"/>
    </source>
</evidence>
<evidence type="ECO:0000256" key="2">
    <source>
        <dbReference type="PROSITE-ProRule" id="PRU00703"/>
    </source>
</evidence>
<dbReference type="PROSITE" id="PS51371">
    <property type="entry name" value="CBS"/>
    <property type="match status" value="2"/>
</dbReference>
<dbReference type="AlphaFoldDB" id="A0A4S3M3Y6"/>
<evidence type="ECO:0000313" key="4">
    <source>
        <dbReference type="EMBL" id="THD69856.1"/>
    </source>
</evidence>
<dbReference type="RefSeq" id="WP_136335347.1">
    <property type="nucleotide sequence ID" value="NZ_QXMP01000002.1"/>
</dbReference>
<dbReference type="SUPFAM" id="SSF54631">
    <property type="entry name" value="CBS-domain pair"/>
    <property type="match status" value="1"/>
</dbReference>
<dbReference type="InterPro" id="IPR051257">
    <property type="entry name" value="Diverse_CBS-Domain"/>
</dbReference>
<gene>
    <name evidence="4" type="ORF">E7Z59_05885</name>
</gene>
<dbReference type="PANTHER" id="PTHR43080:SF2">
    <property type="entry name" value="CBS DOMAIN-CONTAINING PROTEIN"/>
    <property type="match status" value="1"/>
</dbReference>
<dbReference type="SMART" id="SM00116">
    <property type="entry name" value="CBS"/>
    <property type="match status" value="2"/>
</dbReference>
<sequence length="140" mass="15954">MDTKDRVQKIMTTELVQLNISDDLYKAERLFSKHKIRHIPVLDGKKIVGILSLTDLMRISYADVIDEDDDTVESVVYNMFRLSQVMTRVPETVSSESTIKEAASILASRNFHALPVVDNDELVGIVTTTDVIRYYLNEAY</sequence>
<dbReference type="OrthoDB" id="1119899at2"/>
<organism evidence="4 5">
    <name type="scientific">Robertkochia marina</name>
    <dbReference type="NCBI Taxonomy" id="1227945"/>
    <lineage>
        <taxon>Bacteria</taxon>
        <taxon>Pseudomonadati</taxon>
        <taxon>Bacteroidota</taxon>
        <taxon>Flavobacteriia</taxon>
        <taxon>Flavobacteriales</taxon>
        <taxon>Flavobacteriaceae</taxon>
        <taxon>Robertkochia</taxon>
    </lineage>
</organism>
<proteinExistence type="predicted"/>
<keyword evidence="1 2" id="KW-0129">CBS domain</keyword>
<keyword evidence="5" id="KW-1185">Reference proteome</keyword>
<dbReference type="PANTHER" id="PTHR43080">
    <property type="entry name" value="CBS DOMAIN-CONTAINING PROTEIN CBSX3, MITOCHONDRIAL"/>
    <property type="match status" value="1"/>
</dbReference>
<dbReference type="InterPro" id="IPR000644">
    <property type="entry name" value="CBS_dom"/>
</dbReference>
<dbReference type="Gene3D" id="3.10.580.10">
    <property type="entry name" value="CBS-domain"/>
    <property type="match status" value="1"/>
</dbReference>
<reference evidence="4 5" key="1">
    <citation type="submission" date="2019-04" db="EMBL/GenBank/DDBJ databases">
        <title>Draft genome sequence of Robertkochia marina CC-AMO-30D.</title>
        <authorList>
            <person name="Hameed A."/>
            <person name="Lin S.-Y."/>
            <person name="Shahina M."/>
            <person name="Lai W.-A."/>
            <person name="Young C.-C."/>
        </authorList>
    </citation>
    <scope>NUCLEOTIDE SEQUENCE [LARGE SCALE GENOMIC DNA]</scope>
    <source>
        <strain evidence="4 5">CC-AMO-30D</strain>
    </source>
</reference>
<dbReference type="Proteomes" id="UP000305939">
    <property type="component" value="Unassembled WGS sequence"/>
</dbReference>
<evidence type="ECO:0000256" key="1">
    <source>
        <dbReference type="ARBA" id="ARBA00023122"/>
    </source>
</evidence>
<feature type="domain" description="CBS" evidence="3">
    <location>
        <begin position="86"/>
        <end position="140"/>
    </location>
</feature>
<feature type="domain" description="CBS" evidence="3">
    <location>
        <begin position="11"/>
        <end position="67"/>
    </location>
</feature>
<protein>
    <submittedName>
        <fullName evidence="4">CBS domain-containing protein</fullName>
    </submittedName>
</protein>
<dbReference type="InterPro" id="IPR046342">
    <property type="entry name" value="CBS_dom_sf"/>
</dbReference>
<evidence type="ECO:0000313" key="5">
    <source>
        <dbReference type="Proteomes" id="UP000305939"/>
    </source>
</evidence>
<dbReference type="Pfam" id="PF00571">
    <property type="entry name" value="CBS"/>
    <property type="match status" value="2"/>
</dbReference>